<dbReference type="Proteomes" id="UP000314294">
    <property type="component" value="Unassembled WGS sequence"/>
</dbReference>
<evidence type="ECO:0000313" key="3">
    <source>
        <dbReference type="Proteomes" id="UP000314294"/>
    </source>
</evidence>
<keyword evidence="3" id="KW-1185">Reference proteome</keyword>
<proteinExistence type="predicted"/>
<protein>
    <submittedName>
        <fullName evidence="2">Uncharacterized protein</fullName>
    </submittedName>
</protein>
<evidence type="ECO:0000256" key="1">
    <source>
        <dbReference type="SAM" id="MobiDB-lite"/>
    </source>
</evidence>
<reference evidence="2 3" key="1">
    <citation type="submission" date="2019-03" db="EMBL/GenBank/DDBJ databases">
        <title>First draft genome of Liparis tanakae, snailfish: a comprehensive survey of snailfish specific genes.</title>
        <authorList>
            <person name="Kim W."/>
            <person name="Song I."/>
            <person name="Jeong J.-H."/>
            <person name="Kim D."/>
            <person name="Kim S."/>
            <person name="Ryu S."/>
            <person name="Song J.Y."/>
            <person name="Lee S.K."/>
        </authorList>
    </citation>
    <scope>NUCLEOTIDE SEQUENCE [LARGE SCALE GENOMIC DNA]</scope>
    <source>
        <tissue evidence="2">Muscle</tissue>
    </source>
</reference>
<gene>
    <name evidence="2" type="ORF">EYF80_043828</name>
</gene>
<dbReference type="AlphaFoldDB" id="A0A4Z2FXH6"/>
<accession>A0A4Z2FXH6</accession>
<dbReference type="EMBL" id="SRLO01000815">
    <property type="protein sequence ID" value="TNN45947.1"/>
    <property type="molecule type" value="Genomic_DNA"/>
</dbReference>
<organism evidence="2 3">
    <name type="scientific">Liparis tanakae</name>
    <name type="common">Tanaka's snailfish</name>
    <dbReference type="NCBI Taxonomy" id="230148"/>
    <lineage>
        <taxon>Eukaryota</taxon>
        <taxon>Metazoa</taxon>
        <taxon>Chordata</taxon>
        <taxon>Craniata</taxon>
        <taxon>Vertebrata</taxon>
        <taxon>Euteleostomi</taxon>
        <taxon>Actinopterygii</taxon>
        <taxon>Neopterygii</taxon>
        <taxon>Teleostei</taxon>
        <taxon>Neoteleostei</taxon>
        <taxon>Acanthomorphata</taxon>
        <taxon>Eupercaria</taxon>
        <taxon>Perciformes</taxon>
        <taxon>Cottioidei</taxon>
        <taxon>Cottales</taxon>
        <taxon>Liparidae</taxon>
        <taxon>Liparis</taxon>
    </lineage>
</organism>
<feature type="region of interest" description="Disordered" evidence="1">
    <location>
        <begin position="28"/>
        <end position="70"/>
    </location>
</feature>
<name>A0A4Z2FXH6_9TELE</name>
<sequence length="70" mass="7018">MGQTGQLSREHSVIMSCSTFMTDGKCAARSAPPFARPARPSAPAAPAASALPRGAAPYRMIGTRGGAAGS</sequence>
<comment type="caution">
    <text evidence="2">The sequence shown here is derived from an EMBL/GenBank/DDBJ whole genome shotgun (WGS) entry which is preliminary data.</text>
</comment>
<evidence type="ECO:0000313" key="2">
    <source>
        <dbReference type="EMBL" id="TNN45947.1"/>
    </source>
</evidence>
<feature type="compositionally biased region" description="Low complexity" evidence="1">
    <location>
        <begin position="28"/>
        <end position="57"/>
    </location>
</feature>